<sequence length="94" mass="10759">MKEKEICCFNRIYSALEGLQEAHTLAYRALAVGEGVVLEMGEKYDGWEDGQTVFCPGLPEERAGTLLRWFYENGADPDQCLDLLQDLREPFERL</sequence>
<name>A0A9E2NPK0_9FIRM</name>
<accession>A0A9E2NPK0</accession>
<reference evidence="1" key="2">
    <citation type="submission" date="2021-04" db="EMBL/GenBank/DDBJ databases">
        <authorList>
            <person name="Gilroy R."/>
        </authorList>
    </citation>
    <scope>NUCLEOTIDE SEQUENCE</scope>
    <source>
        <strain evidence="1">742</strain>
    </source>
</reference>
<comment type="caution">
    <text evidence="1">The sequence shown here is derived from an EMBL/GenBank/DDBJ whole genome shotgun (WGS) entry which is preliminary data.</text>
</comment>
<reference evidence="1" key="1">
    <citation type="journal article" date="2021" name="PeerJ">
        <title>Extensive microbial diversity within the chicken gut microbiome revealed by metagenomics and culture.</title>
        <authorList>
            <person name="Gilroy R."/>
            <person name="Ravi A."/>
            <person name="Getino M."/>
            <person name="Pursley I."/>
            <person name="Horton D.L."/>
            <person name="Alikhan N.F."/>
            <person name="Baker D."/>
            <person name="Gharbi K."/>
            <person name="Hall N."/>
            <person name="Watson M."/>
            <person name="Adriaenssens E.M."/>
            <person name="Foster-Nyarko E."/>
            <person name="Jarju S."/>
            <person name="Secka A."/>
            <person name="Antonio M."/>
            <person name="Oren A."/>
            <person name="Chaudhuri R.R."/>
            <person name="La Ragione R."/>
            <person name="Hildebrand F."/>
            <person name="Pallen M.J."/>
        </authorList>
    </citation>
    <scope>NUCLEOTIDE SEQUENCE</scope>
    <source>
        <strain evidence="1">742</strain>
    </source>
</reference>
<dbReference type="AlphaFoldDB" id="A0A9E2NPK0"/>
<dbReference type="Proteomes" id="UP000824178">
    <property type="component" value="Unassembled WGS sequence"/>
</dbReference>
<evidence type="ECO:0000313" key="1">
    <source>
        <dbReference type="EMBL" id="MBU3818816.1"/>
    </source>
</evidence>
<proteinExistence type="predicted"/>
<organism evidence="1 2">
    <name type="scientific">Candidatus Faecalibacterium intestinavium</name>
    <dbReference type="NCBI Taxonomy" id="2838580"/>
    <lineage>
        <taxon>Bacteria</taxon>
        <taxon>Bacillati</taxon>
        <taxon>Bacillota</taxon>
        <taxon>Clostridia</taxon>
        <taxon>Eubacteriales</taxon>
        <taxon>Oscillospiraceae</taxon>
        <taxon>Faecalibacterium</taxon>
    </lineage>
</organism>
<protein>
    <submittedName>
        <fullName evidence="1">Uncharacterized protein</fullName>
    </submittedName>
</protein>
<gene>
    <name evidence="1" type="ORF">H9864_00290</name>
</gene>
<dbReference type="EMBL" id="JAHLFH010000008">
    <property type="protein sequence ID" value="MBU3818816.1"/>
    <property type="molecule type" value="Genomic_DNA"/>
</dbReference>
<evidence type="ECO:0000313" key="2">
    <source>
        <dbReference type="Proteomes" id="UP000824178"/>
    </source>
</evidence>